<dbReference type="Proteomes" id="UP001236270">
    <property type="component" value="Unassembled WGS sequence"/>
</dbReference>
<accession>A0AAW8HPB0</accession>
<evidence type="ECO:0008006" key="3">
    <source>
        <dbReference type="Google" id="ProtNLM"/>
    </source>
</evidence>
<evidence type="ECO:0000313" key="2">
    <source>
        <dbReference type="Proteomes" id="UP001236270"/>
    </source>
</evidence>
<name>A0AAW8HPB0_PLUGE</name>
<proteinExistence type="predicted"/>
<dbReference type="EMBL" id="JAVDNV010000009">
    <property type="protein sequence ID" value="MDQ2310290.1"/>
    <property type="molecule type" value="Genomic_DNA"/>
</dbReference>
<dbReference type="PROSITE" id="PS51257">
    <property type="entry name" value="PROKAR_LIPOPROTEIN"/>
    <property type="match status" value="1"/>
</dbReference>
<comment type="caution">
    <text evidence="1">The sequence shown here is derived from an EMBL/GenBank/DDBJ whole genome shotgun (WGS) entry which is preliminary data.</text>
</comment>
<gene>
    <name evidence="1" type="ORF">RBJ30_14465</name>
</gene>
<organism evidence="1 2">
    <name type="scientific">Pluralibacter gergoviae</name>
    <name type="common">Enterobacter gergoviae</name>
    <dbReference type="NCBI Taxonomy" id="61647"/>
    <lineage>
        <taxon>Bacteria</taxon>
        <taxon>Pseudomonadati</taxon>
        <taxon>Pseudomonadota</taxon>
        <taxon>Gammaproteobacteria</taxon>
        <taxon>Enterobacterales</taxon>
        <taxon>Enterobacteriaceae</taxon>
        <taxon>Pluralibacter</taxon>
    </lineage>
</organism>
<protein>
    <recommendedName>
        <fullName evidence="3">Lipoprotein</fullName>
    </recommendedName>
</protein>
<sequence>MKKLVLLLPFFLAACAQSTQINRGDGKKQFLIECGAGTAWSVCYEEANNACPNGYTDVSKSSGFNRKEMTVECK</sequence>
<reference evidence="1" key="1">
    <citation type="submission" date="2023-08" db="EMBL/GenBank/DDBJ databases">
        <title>WGS of pathogenic bacterial species, Los Angeles County Public Health Laboratories.</title>
        <authorList>
            <person name="Garrigues J.M."/>
            <person name="Green N.M."/>
        </authorList>
    </citation>
    <scope>NUCLEOTIDE SEQUENCE</scope>
    <source>
        <strain evidence="1">LACPHL-BACT-2023-00068</strain>
    </source>
</reference>
<dbReference type="AlphaFoldDB" id="A0AAW8HPB0"/>
<evidence type="ECO:0000313" key="1">
    <source>
        <dbReference type="EMBL" id="MDQ2310290.1"/>
    </source>
</evidence>
<dbReference type="RefSeq" id="WP_072065289.1">
    <property type="nucleotide sequence ID" value="NZ_CP020388.1"/>
</dbReference>
<dbReference type="GeneID" id="61383645"/>